<evidence type="ECO:0000259" key="1">
    <source>
        <dbReference type="PROSITE" id="PS50234"/>
    </source>
</evidence>
<gene>
    <name evidence="2" type="ORF">IAD16_08025</name>
</gene>
<dbReference type="EMBL" id="DVMO01000121">
    <property type="protein sequence ID" value="HIU28310.1"/>
    <property type="molecule type" value="Genomic_DNA"/>
</dbReference>
<organism evidence="2 3">
    <name type="scientific">Candidatus Fimisoma avicola</name>
    <dbReference type="NCBI Taxonomy" id="2840826"/>
    <lineage>
        <taxon>Bacteria</taxon>
        <taxon>Bacillati</taxon>
        <taxon>Bacillota</taxon>
        <taxon>Clostridia</taxon>
        <taxon>Eubacteriales</taxon>
        <taxon>Candidatus Fimisoma</taxon>
    </lineage>
</organism>
<dbReference type="PANTHER" id="PTHR10579:SF43">
    <property type="entry name" value="ZINC FINGER (C3HC4-TYPE RING FINGER) FAMILY PROTEIN"/>
    <property type="match status" value="1"/>
</dbReference>
<dbReference type="Gene3D" id="3.40.50.410">
    <property type="entry name" value="von Willebrand factor, type A domain"/>
    <property type="match status" value="1"/>
</dbReference>
<reference evidence="2" key="1">
    <citation type="submission" date="2020-10" db="EMBL/GenBank/DDBJ databases">
        <authorList>
            <person name="Gilroy R."/>
        </authorList>
    </citation>
    <scope>NUCLEOTIDE SEQUENCE</scope>
    <source>
        <strain evidence="2">11300</strain>
    </source>
</reference>
<evidence type="ECO:0000313" key="2">
    <source>
        <dbReference type="EMBL" id="HIU28310.1"/>
    </source>
</evidence>
<reference evidence="2" key="2">
    <citation type="journal article" date="2021" name="PeerJ">
        <title>Extensive microbial diversity within the chicken gut microbiome revealed by metagenomics and culture.</title>
        <authorList>
            <person name="Gilroy R."/>
            <person name="Ravi A."/>
            <person name="Getino M."/>
            <person name="Pursley I."/>
            <person name="Horton D.L."/>
            <person name="Alikhan N.F."/>
            <person name="Baker D."/>
            <person name="Gharbi K."/>
            <person name="Hall N."/>
            <person name="Watson M."/>
            <person name="Adriaenssens E.M."/>
            <person name="Foster-Nyarko E."/>
            <person name="Jarju S."/>
            <person name="Secka A."/>
            <person name="Antonio M."/>
            <person name="Oren A."/>
            <person name="Chaudhuri R.R."/>
            <person name="La Ragione R."/>
            <person name="Hildebrand F."/>
            <person name="Pallen M.J."/>
        </authorList>
    </citation>
    <scope>NUCLEOTIDE SEQUENCE</scope>
    <source>
        <strain evidence="2">11300</strain>
    </source>
</reference>
<dbReference type="InterPro" id="IPR051266">
    <property type="entry name" value="CLCR"/>
</dbReference>
<sequence length="465" mass="48980">MGVTNSNKTISTDQIGCDGSLRVTLSLTAAPDIVANPTDIVLVLDRSGSMRGTPLADMKAGAKTFIDIIDKATDGYQDGQIGGGSHIGIVSFADSATADTQLINSVDTLKTAVDSLVAGGNTNHKDAFVKAAGLFDPASTNAKVIVMFTDGNTTAGGPAAPAADAAKAQGIIIYCIGLVGSDGLDVNMLNLWATDPPAAHVAVTPDSADLEELFAELAANISKTGATNIAIDEVIYPDFEITDVTVPDKGSVSRTDDQTLRWAIPELGVSASESAILEFTIRHVAVTQGTKKVNQSISYSDNENNVVSFPDPEVTVQCDIVVDPEGCPEPADLSVEGCSDLVVVDMGHVQLQSLGRIIQVDVTIKDVCPGKRVALAAILTEVGENGEEYQRGMKAFAIPAHDYPSCRDVLVKCIKFVVPEDLDDVPGAGQAICRRRNFKVRFIAHNIDTDYRCCESVVTVLLGRS</sequence>
<dbReference type="PANTHER" id="PTHR10579">
    <property type="entry name" value="CALCIUM-ACTIVATED CHLORIDE CHANNEL REGULATOR"/>
    <property type="match status" value="1"/>
</dbReference>
<protein>
    <submittedName>
        <fullName evidence="2">VWA domain-containing protein</fullName>
    </submittedName>
</protein>
<dbReference type="CDD" id="cd00198">
    <property type="entry name" value="vWFA"/>
    <property type="match status" value="1"/>
</dbReference>
<name>A0A9D1L8Q7_9FIRM</name>
<feature type="domain" description="VWFA" evidence="1">
    <location>
        <begin position="39"/>
        <end position="217"/>
    </location>
</feature>
<accession>A0A9D1L8Q7</accession>
<dbReference type="InterPro" id="IPR036465">
    <property type="entry name" value="vWFA_dom_sf"/>
</dbReference>
<dbReference type="SMART" id="SM00327">
    <property type="entry name" value="VWA"/>
    <property type="match status" value="1"/>
</dbReference>
<dbReference type="PROSITE" id="PS50234">
    <property type="entry name" value="VWFA"/>
    <property type="match status" value="1"/>
</dbReference>
<dbReference type="InterPro" id="IPR002035">
    <property type="entry name" value="VWF_A"/>
</dbReference>
<comment type="caution">
    <text evidence="2">The sequence shown here is derived from an EMBL/GenBank/DDBJ whole genome shotgun (WGS) entry which is preliminary data.</text>
</comment>
<dbReference type="Pfam" id="PF00092">
    <property type="entry name" value="VWA"/>
    <property type="match status" value="1"/>
</dbReference>
<proteinExistence type="predicted"/>
<evidence type="ECO:0000313" key="3">
    <source>
        <dbReference type="Proteomes" id="UP000824091"/>
    </source>
</evidence>
<dbReference type="SUPFAM" id="SSF53300">
    <property type="entry name" value="vWA-like"/>
    <property type="match status" value="1"/>
</dbReference>
<dbReference type="Proteomes" id="UP000824091">
    <property type="component" value="Unassembled WGS sequence"/>
</dbReference>
<dbReference type="AlphaFoldDB" id="A0A9D1L8Q7"/>